<feature type="domain" description="Potassium channel" evidence="2">
    <location>
        <begin position="90"/>
        <end position="160"/>
    </location>
</feature>
<evidence type="ECO:0000256" key="1">
    <source>
        <dbReference type="SAM" id="Phobius"/>
    </source>
</evidence>
<feature type="transmembrane region" description="Helical" evidence="1">
    <location>
        <begin position="144"/>
        <end position="162"/>
    </location>
</feature>
<feature type="transmembrane region" description="Helical" evidence="1">
    <location>
        <begin position="42"/>
        <end position="64"/>
    </location>
</feature>
<dbReference type="Pfam" id="PF07885">
    <property type="entry name" value="Ion_trans_2"/>
    <property type="match status" value="1"/>
</dbReference>
<dbReference type="SUPFAM" id="SSF81324">
    <property type="entry name" value="Voltage-gated potassium channels"/>
    <property type="match status" value="1"/>
</dbReference>
<evidence type="ECO:0000259" key="2">
    <source>
        <dbReference type="Pfam" id="PF07885"/>
    </source>
</evidence>
<keyword evidence="4" id="KW-1185">Reference proteome</keyword>
<accession>A0A1H5YF93</accession>
<name>A0A1H5YF93_9RHOB</name>
<keyword evidence="1" id="KW-0812">Transmembrane</keyword>
<dbReference type="AlphaFoldDB" id="A0A1H5YF93"/>
<evidence type="ECO:0000313" key="4">
    <source>
        <dbReference type="Proteomes" id="UP000236752"/>
    </source>
</evidence>
<gene>
    <name evidence="3" type="ORF">SAMN04488045_2044</name>
</gene>
<dbReference type="InterPro" id="IPR013099">
    <property type="entry name" value="K_chnl_dom"/>
</dbReference>
<evidence type="ECO:0000313" key="3">
    <source>
        <dbReference type="EMBL" id="SEG22277.1"/>
    </source>
</evidence>
<sequence length="164" mass="18010">MPDRCIFPVSNSTYEFLLNSATLVTVAGGAFMFASLDPDGSFWMRLGQSVCFIAVMTFFTATSIKREVISPLQRVIFWSIVVVWVAPVAFATLYLLAGDYQKCLQNSETVLDHLYFSYVTFTTLGYGDIQPIGICRALSAVEAVSGYVFLGALVSAFANLPLKQ</sequence>
<proteinExistence type="predicted"/>
<protein>
    <submittedName>
        <fullName evidence="3">Ion channel</fullName>
    </submittedName>
</protein>
<dbReference type="Proteomes" id="UP000236752">
    <property type="component" value="Unassembled WGS sequence"/>
</dbReference>
<feature type="transmembrane region" description="Helical" evidence="1">
    <location>
        <begin position="76"/>
        <end position="97"/>
    </location>
</feature>
<feature type="transmembrane region" description="Helical" evidence="1">
    <location>
        <begin position="16"/>
        <end position="36"/>
    </location>
</feature>
<keyword evidence="1" id="KW-0472">Membrane</keyword>
<reference evidence="3 4" key="1">
    <citation type="submission" date="2016-10" db="EMBL/GenBank/DDBJ databases">
        <authorList>
            <person name="de Groot N.N."/>
        </authorList>
    </citation>
    <scope>NUCLEOTIDE SEQUENCE [LARGE SCALE GENOMIC DNA]</scope>
    <source>
        <strain evidence="3 4">DSM 26915</strain>
    </source>
</reference>
<keyword evidence="1" id="KW-1133">Transmembrane helix</keyword>
<dbReference type="EMBL" id="FNUZ01000003">
    <property type="protein sequence ID" value="SEG22277.1"/>
    <property type="molecule type" value="Genomic_DNA"/>
</dbReference>
<dbReference type="Gene3D" id="1.10.287.70">
    <property type="match status" value="1"/>
</dbReference>
<organism evidence="3 4">
    <name type="scientific">Thalassococcus halodurans</name>
    <dbReference type="NCBI Taxonomy" id="373675"/>
    <lineage>
        <taxon>Bacteria</taxon>
        <taxon>Pseudomonadati</taxon>
        <taxon>Pseudomonadota</taxon>
        <taxon>Alphaproteobacteria</taxon>
        <taxon>Rhodobacterales</taxon>
        <taxon>Roseobacteraceae</taxon>
        <taxon>Thalassococcus</taxon>
    </lineage>
</organism>